<evidence type="ECO:0000313" key="1">
    <source>
        <dbReference type="EMBL" id="GAI36210.1"/>
    </source>
</evidence>
<organism evidence="1">
    <name type="scientific">marine sediment metagenome</name>
    <dbReference type="NCBI Taxonomy" id="412755"/>
    <lineage>
        <taxon>unclassified sequences</taxon>
        <taxon>metagenomes</taxon>
        <taxon>ecological metagenomes</taxon>
    </lineage>
</organism>
<dbReference type="AlphaFoldDB" id="X1PAZ6"/>
<sequence>MPIYVQTPEFMCKKRIFGINVQSLCAEVVYKGEKNDFPPKFNEDRFLGYAKPMSDYPSVSFMPKRKDK</sequence>
<reference evidence="1" key="1">
    <citation type="journal article" date="2014" name="Front. Microbiol.">
        <title>High frequency of phylogenetically diverse reductive dehalogenase-homologous genes in deep subseafloor sedimentary metagenomes.</title>
        <authorList>
            <person name="Kawai M."/>
            <person name="Futagami T."/>
            <person name="Toyoda A."/>
            <person name="Takaki Y."/>
            <person name="Nishi S."/>
            <person name="Hori S."/>
            <person name="Arai W."/>
            <person name="Tsubouchi T."/>
            <person name="Morono Y."/>
            <person name="Uchiyama I."/>
            <person name="Ito T."/>
            <person name="Fujiyama A."/>
            <person name="Inagaki F."/>
            <person name="Takami H."/>
        </authorList>
    </citation>
    <scope>NUCLEOTIDE SEQUENCE</scope>
    <source>
        <strain evidence="1">Expedition CK06-06</strain>
    </source>
</reference>
<comment type="caution">
    <text evidence="1">The sequence shown here is derived from an EMBL/GenBank/DDBJ whole genome shotgun (WGS) entry which is preliminary data.</text>
</comment>
<gene>
    <name evidence="1" type="ORF">S06H3_45847</name>
</gene>
<name>X1PAZ6_9ZZZZ</name>
<proteinExistence type="predicted"/>
<accession>X1PAZ6</accession>
<protein>
    <submittedName>
        <fullName evidence="1">Uncharacterized protein</fullName>
    </submittedName>
</protein>
<dbReference type="EMBL" id="BARV01028666">
    <property type="protein sequence ID" value="GAI36210.1"/>
    <property type="molecule type" value="Genomic_DNA"/>
</dbReference>